<proteinExistence type="predicted"/>
<dbReference type="GO" id="GO:0004089">
    <property type="term" value="F:carbonate dehydratase activity"/>
    <property type="evidence" value="ECO:0007669"/>
    <property type="project" value="InterPro"/>
</dbReference>
<dbReference type="EMBL" id="LJCS01000025">
    <property type="protein sequence ID" value="KOY62061.1"/>
    <property type="molecule type" value="Genomic_DNA"/>
</dbReference>
<protein>
    <submittedName>
        <fullName evidence="1">Uncharacterized protein</fullName>
    </submittedName>
</protein>
<evidence type="ECO:0000313" key="2">
    <source>
        <dbReference type="EMBL" id="KOY62061.1"/>
    </source>
</evidence>
<dbReference type="RefSeq" id="WP_054478732.1">
    <property type="nucleotide sequence ID" value="NZ_CAWMRL010000025.1"/>
</dbReference>
<evidence type="ECO:0000313" key="3">
    <source>
        <dbReference type="Proteomes" id="UP000037727"/>
    </source>
</evidence>
<keyword evidence="3" id="KW-1185">Reference proteome</keyword>
<dbReference type="Proteomes" id="UP000037727">
    <property type="component" value="Unassembled WGS sequence"/>
</dbReference>
<dbReference type="SUPFAM" id="SSF53056">
    <property type="entry name" value="beta-carbonic anhydrase, cab"/>
    <property type="match status" value="1"/>
</dbReference>
<sequence>MQDIIESFLQFQHEVFPKRYELFKRLATSQNPRTLFIAYSEDGLVGQFVSLADYPHVSAT</sequence>
<organism evidence="1 4">
    <name type="scientific">Photorhabdus heterorhabditis</name>
    <dbReference type="NCBI Taxonomy" id="880156"/>
    <lineage>
        <taxon>Bacteria</taxon>
        <taxon>Pseudomonadati</taxon>
        <taxon>Pseudomonadota</taxon>
        <taxon>Gammaproteobacteria</taxon>
        <taxon>Enterobacterales</taxon>
        <taxon>Morganellaceae</taxon>
        <taxon>Photorhabdus</taxon>
    </lineage>
</organism>
<dbReference type="STRING" id="880156.AM629_10565"/>
<reference evidence="1 4" key="2">
    <citation type="submission" date="2019-09" db="EMBL/GenBank/DDBJ databases">
        <title>Whole genome sequence of Photorhabdus heterorhabditis strain ETL (Enterobacteriales: Enterobacteriaceae) a bacterial symbiont of Heterorhabditis zealandica strain ETL (Rhabditida: Heterorhabditidae).</title>
        <authorList>
            <person name="Lulamba T.E."/>
            <person name="Serepa-Dlamini M.H."/>
        </authorList>
    </citation>
    <scope>NUCLEOTIDE SEQUENCE [LARGE SCALE GENOMIC DNA]</scope>
    <source>
        <strain evidence="1 4">ETL</strain>
    </source>
</reference>
<dbReference type="AlphaFoldDB" id="A0A5B0VS78"/>
<evidence type="ECO:0000313" key="4">
    <source>
        <dbReference type="Proteomes" id="UP000322184"/>
    </source>
</evidence>
<accession>A0A5B0VS78</accession>
<dbReference type="EMBL" id="VTUW01000056">
    <property type="protein sequence ID" value="KAA1177334.1"/>
    <property type="molecule type" value="Genomic_DNA"/>
</dbReference>
<dbReference type="OrthoDB" id="9797527at2"/>
<evidence type="ECO:0000313" key="1">
    <source>
        <dbReference type="EMBL" id="KAA1177334.1"/>
    </source>
</evidence>
<comment type="caution">
    <text evidence="1">The sequence shown here is derived from an EMBL/GenBank/DDBJ whole genome shotgun (WGS) entry which is preliminary data.</text>
</comment>
<dbReference type="GO" id="GO:0008270">
    <property type="term" value="F:zinc ion binding"/>
    <property type="evidence" value="ECO:0007669"/>
    <property type="project" value="InterPro"/>
</dbReference>
<name>A0A5B0VS78_9GAMM</name>
<gene>
    <name evidence="2" type="ORF">AM629_10565</name>
    <name evidence="1" type="ORF">F0L16_19510</name>
</gene>
<dbReference type="Proteomes" id="UP000322184">
    <property type="component" value="Unassembled WGS sequence"/>
</dbReference>
<reference evidence="2 3" key="1">
    <citation type="submission" date="2015-09" db="EMBL/GenBank/DDBJ databases">
        <title>Draft genome sequence and assembly of Photorhabdus sp. VMG, a bacterial symbiont associated with Heterorhabditis zealandica.</title>
        <authorList>
            <person name="Naidoo S."/>
            <person name="Featherston J."/>
            <person name="Mothupi B."/>
            <person name="Gray V.M."/>
        </authorList>
    </citation>
    <scope>NUCLEOTIDE SEQUENCE [LARGE SCALE GENOMIC DNA]</scope>
    <source>
        <strain evidence="2 3">VMG</strain>
    </source>
</reference>
<dbReference type="InterPro" id="IPR036874">
    <property type="entry name" value="Carbonic_anhydrase_sf"/>
</dbReference>